<dbReference type="PANTHER" id="PTHR10015:SF169">
    <property type="entry name" value="HEAT STRESS TRANSCRIPTION FACTOR B-2B"/>
    <property type="match status" value="1"/>
</dbReference>
<evidence type="ECO:0000256" key="7">
    <source>
        <dbReference type="ARBA" id="ARBA00023163"/>
    </source>
</evidence>
<dbReference type="Pfam" id="PF00447">
    <property type="entry name" value="HSF_DNA-bind"/>
    <property type="match status" value="1"/>
</dbReference>
<protein>
    <submittedName>
        <fullName evidence="12">Heat stress transcription factor B-2c</fullName>
    </submittedName>
</protein>
<evidence type="ECO:0000256" key="10">
    <source>
        <dbReference type="SAM" id="Coils"/>
    </source>
</evidence>
<feature type="coiled-coil region" evidence="10">
    <location>
        <begin position="158"/>
        <end position="185"/>
    </location>
</feature>
<accession>A0AAP0C1J8</accession>
<dbReference type="Gene3D" id="1.10.10.10">
    <property type="entry name" value="Winged helix-like DNA-binding domain superfamily/Winged helix DNA-binding domain"/>
    <property type="match status" value="1"/>
</dbReference>
<dbReference type="Proteomes" id="UP001418222">
    <property type="component" value="Unassembled WGS sequence"/>
</dbReference>
<evidence type="ECO:0000256" key="4">
    <source>
        <dbReference type="ARBA" id="ARBA00023015"/>
    </source>
</evidence>
<evidence type="ECO:0000313" key="13">
    <source>
        <dbReference type="Proteomes" id="UP001418222"/>
    </source>
</evidence>
<comment type="similarity">
    <text evidence="9">Belongs to the HSF family.</text>
</comment>
<evidence type="ECO:0000256" key="9">
    <source>
        <dbReference type="RuleBase" id="RU004020"/>
    </source>
</evidence>
<dbReference type="AlphaFoldDB" id="A0AAP0C1J8"/>
<evidence type="ECO:0000259" key="11">
    <source>
        <dbReference type="PROSITE" id="PS00434"/>
    </source>
</evidence>
<gene>
    <name evidence="12" type="primary">HSFB2C</name>
    <name evidence="12" type="ORF">KSP39_PZI001455</name>
</gene>
<dbReference type="GO" id="GO:0000978">
    <property type="term" value="F:RNA polymerase II cis-regulatory region sequence-specific DNA binding"/>
    <property type="evidence" value="ECO:0007669"/>
    <property type="project" value="TreeGrafter"/>
</dbReference>
<dbReference type="GO" id="GO:0003700">
    <property type="term" value="F:DNA-binding transcription factor activity"/>
    <property type="evidence" value="ECO:0007669"/>
    <property type="project" value="InterPro"/>
</dbReference>
<comment type="caution">
    <text evidence="12">The sequence shown here is derived from an EMBL/GenBank/DDBJ whole genome shotgun (WGS) entry which is preliminary data.</text>
</comment>
<dbReference type="InterPro" id="IPR036390">
    <property type="entry name" value="WH_DNA-bd_sf"/>
</dbReference>
<dbReference type="InterPro" id="IPR000232">
    <property type="entry name" value="HSF_DNA-bd"/>
</dbReference>
<keyword evidence="7" id="KW-0804">Transcription</keyword>
<keyword evidence="8" id="KW-0539">Nucleus</keyword>
<keyword evidence="3" id="KW-0597">Phosphoprotein</keyword>
<organism evidence="12 13">
    <name type="scientific">Platanthera zijinensis</name>
    <dbReference type="NCBI Taxonomy" id="2320716"/>
    <lineage>
        <taxon>Eukaryota</taxon>
        <taxon>Viridiplantae</taxon>
        <taxon>Streptophyta</taxon>
        <taxon>Embryophyta</taxon>
        <taxon>Tracheophyta</taxon>
        <taxon>Spermatophyta</taxon>
        <taxon>Magnoliopsida</taxon>
        <taxon>Liliopsida</taxon>
        <taxon>Asparagales</taxon>
        <taxon>Orchidaceae</taxon>
        <taxon>Orchidoideae</taxon>
        <taxon>Orchideae</taxon>
        <taxon>Orchidinae</taxon>
        <taxon>Platanthera</taxon>
    </lineage>
</organism>
<dbReference type="PANTHER" id="PTHR10015">
    <property type="entry name" value="HEAT SHOCK TRANSCRIPTION FACTOR"/>
    <property type="match status" value="1"/>
</dbReference>
<dbReference type="EMBL" id="JBBWWQ010000001">
    <property type="protein sequence ID" value="KAK8957771.1"/>
    <property type="molecule type" value="Genomic_DNA"/>
</dbReference>
<evidence type="ECO:0000256" key="2">
    <source>
        <dbReference type="ARBA" id="ARBA00011233"/>
    </source>
</evidence>
<keyword evidence="5" id="KW-0346">Stress response</keyword>
<reference evidence="12 13" key="1">
    <citation type="journal article" date="2022" name="Nat. Plants">
        <title>Genomes of leafy and leafless Platanthera orchids illuminate the evolution of mycoheterotrophy.</title>
        <authorList>
            <person name="Li M.H."/>
            <person name="Liu K.W."/>
            <person name="Li Z."/>
            <person name="Lu H.C."/>
            <person name="Ye Q.L."/>
            <person name="Zhang D."/>
            <person name="Wang J.Y."/>
            <person name="Li Y.F."/>
            <person name="Zhong Z.M."/>
            <person name="Liu X."/>
            <person name="Yu X."/>
            <person name="Liu D.K."/>
            <person name="Tu X.D."/>
            <person name="Liu B."/>
            <person name="Hao Y."/>
            <person name="Liao X.Y."/>
            <person name="Jiang Y.T."/>
            <person name="Sun W.H."/>
            <person name="Chen J."/>
            <person name="Chen Y.Q."/>
            <person name="Ai Y."/>
            <person name="Zhai J.W."/>
            <person name="Wu S.S."/>
            <person name="Zhou Z."/>
            <person name="Hsiao Y.Y."/>
            <person name="Wu W.L."/>
            <person name="Chen Y.Y."/>
            <person name="Lin Y.F."/>
            <person name="Hsu J.L."/>
            <person name="Li C.Y."/>
            <person name="Wang Z.W."/>
            <person name="Zhao X."/>
            <person name="Zhong W.Y."/>
            <person name="Ma X.K."/>
            <person name="Ma L."/>
            <person name="Huang J."/>
            <person name="Chen G.Z."/>
            <person name="Huang M.Z."/>
            <person name="Huang L."/>
            <person name="Peng D.H."/>
            <person name="Luo Y.B."/>
            <person name="Zou S.Q."/>
            <person name="Chen S.P."/>
            <person name="Lan S."/>
            <person name="Tsai W.C."/>
            <person name="Van de Peer Y."/>
            <person name="Liu Z.J."/>
        </authorList>
    </citation>
    <scope>NUCLEOTIDE SEQUENCE [LARGE SCALE GENOMIC DNA]</scope>
    <source>
        <strain evidence="12">Lor287</strain>
    </source>
</reference>
<evidence type="ECO:0000256" key="3">
    <source>
        <dbReference type="ARBA" id="ARBA00022553"/>
    </source>
</evidence>
<dbReference type="SUPFAM" id="SSF46785">
    <property type="entry name" value="Winged helix' DNA-binding domain"/>
    <property type="match status" value="1"/>
</dbReference>
<proteinExistence type="inferred from homology"/>
<keyword evidence="10" id="KW-0175">Coiled coil</keyword>
<evidence type="ECO:0000313" key="12">
    <source>
        <dbReference type="EMBL" id="KAK8957771.1"/>
    </source>
</evidence>
<dbReference type="PROSITE" id="PS00434">
    <property type="entry name" value="HSF_DOMAIN"/>
    <property type="match status" value="1"/>
</dbReference>
<feature type="domain" description="HSF-type DNA-binding" evidence="11">
    <location>
        <begin position="63"/>
        <end position="87"/>
    </location>
</feature>
<dbReference type="SMART" id="SM00415">
    <property type="entry name" value="HSF"/>
    <property type="match status" value="1"/>
</dbReference>
<evidence type="ECO:0000256" key="6">
    <source>
        <dbReference type="ARBA" id="ARBA00023125"/>
    </source>
</evidence>
<keyword evidence="6" id="KW-0238">DNA-binding</keyword>
<sequence>MAAPPSAAVTVAETYAQSSMPTPFLTKTYQLVDDPAIDDVISWNDDGSTFVVWRPAEFASDLLPKYFKHNNFSSFVRQLNTYGFRKIVADRWEFANDSFKRGEKGLLSQIHRRKNAGLAVQTPSAPIQMSGSVSPVTSGEEQVVSSSSCPLAPTCCSTMELREENERLRRENEQLLQELSEIKGIYNDVFRLMSKYASVNLRVGGGRTIPAAAAAAEALPGIDLASAGGRSIKRDLDTDAGTKIFGVAIGTKRAREDEFCEDGRKLPAVVVDRPEQLGRGRETRHVMCSHSVT</sequence>
<dbReference type="InterPro" id="IPR036388">
    <property type="entry name" value="WH-like_DNA-bd_sf"/>
</dbReference>
<evidence type="ECO:0000256" key="8">
    <source>
        <dbReference type="ARBA" id="ARBA00023242"/>
    </source>
</evidence>
<dbReference type="PRINTS" id="PR00056">
    <property type="entry name" value="HSFDOMAIN"/>
</dbReference>
<keyword evidence="13" id="KW-1185">Reference proteome</keyword>
<name>A0AAP0C1J8_9ASPA</name>
<evidence type="ECO:0000256" key="1">
    <source>
        <dbReference type="ARBA" id="ARBA00004123"/>
    </source>
</evidence>
<dbReference type="FunFam" id="1.10.10.10:FF:000037">
    <property type="entry name" value="Heat stress transcription factor B-4"/>
    <property type="match status" value="1"/>
</dbReference>
<dbReference type="GO" id="GO:0006357">
    <property type="term" value="P:regulation of transcription by RNA polymerase II"/>
    <property type="evidence" value="ECO:0007669"/>
    <property type="project" value="TreeGrafter"/>
</dbReference>
<comment type="subcellular location">
    <subcellularLocation>
        <location evidence="1">Nucleus</location>
    </subcellularLocation>
</comment>
<evidence type="ECO:0000256" key="5">
    <source>
        <dbReference type="ARBA" id="ARBA00023016"/>
    </source>
</evidence>
<keyword evidence="4" id="KW-0805">Transcription regulation</keyword>
<dbReference type="GO" id="GO:0005634">
    <property type="term" value="C:nucleus"/>
    <property type="evidence" value="ECO:0007669"/>
    <property type="project" value="UniProtKB-SubCell"/>
</dbReference>
<comment type="subunit">
    <text evidence="2">Homotrimer.</text>
</comment>